<evidence type="ECO:0000313" key="1">
    <source>
        <dbReference type="EMBL" id="RXN08427.1"/>
    </source>
</evidence>
<evidence type="ECO:0000313" key="2">
    <source>
        <dbReference type="Proteomes" id="UP000290572"/>
    </source>
</evidence>
<reference evidence="1 2" key="1">
    <citation type="submission" date="2018-03" db="EMBL/GenBank/DDBJ databases">
        <title>Draft genome sequence of Rohu Carp (Labeo rohita).</title>
        <authorList>
            <person name="Das P."/>
            <person name="Kushwaha B."/>
            <person name="Joshi C.G."/>
            <person name="Kumar D."/>
            <person name="Nagpure N.S."/>
            <person name="Sahoo L."/>
            <person name="Das S.P."/>
            <person name="Bit A."/>
            <person name="Patnaik S."/>
            <person name="Meher P.K."/>
            <person name="Jayasankar P."/>
            <person name="Koringa P.G."/>
            <person name="Patel N.V."/>
            <person name="Hinsu A.T."/>
            <person name="Kumar R."/>
            <person name="Pandey M."/>
            <person name="Agarwal S."/>
            <person name="Srivastava S."/>
            <person name="Singh M."/>
            <person name="Iquebal M.A."/>
            <person name="Jaiswal S."/>
            <person name="Angadi U.B."/>
            <person name="Kumar N."/>
            <person name="Raza M."/>
            <person name="Shah T.M."/>
            <person name="Rai A."/>
            <person name="Jena J.K."/>
        </authorList>
    </citation>
    <scope>NUCLEOTIDE SEQUENCE [LARGE SCALE GENOMIC DNA]</scope>
    <source>
        <strain evidence="1">DASCIFA01</strain>
        <tissue evidence="1">Testis</tissue>
    </source>
</reference>
<keyword evidence="2" id="KW-1185">Reference proteome</keyword>
<gene>
    <name evidence="1" type="ORF">ROHU_031849</name>
</gene>
<dbReference type="Proteomes" id="UP000290572">
    <property type="component" value="Unassembled WGS sequence"/>
</dbReference>
<protein>
    <submittedName>
        <fullName evidence="1">Uncharacterized protein</fullName>
    </submittedName>
</protein>
<dbReference type="AlphaFoldDB" id="A0A498LSK3"/>
<dbReference type="EMBL" id="QBIY01013311">
    <property type="protein sequence ID" value="RXN08427.1"/>
    <property type="molecule type" value="Genomic_DNA"/>
</dbReference>
<comment type="caution">
    <text evidence="1">The sequence shown here is derived from an EMBL/GenBank/DDBJ whole genome shotgun (WGS) entry which is preliminary data.</text>
</comment>
<proteinExistence type="predicted"/>
<accession>A0A498LSK3</accession>
<organism evidence="1 2">
    <name type="scientific">Labeo rohita</name>
    <name type="common">Indian major carp</name>
    <name type="synonym">Cyprinus rohita</name>
    <dbReference type="NCBI Taxonomy" id="84645"/>
    <lineage>
        <taxon>Eukaryota</taxon>
        <taxon>Metazoa</taxon>
        <taxon>Chordata</taxon>
        <taxon>Craniata</taxon>
        <taxon>Vertebrata</taxon>
        <taxon>Euteleostomi</taxon>
        <taxon>Actinopterygii</taxon>
        <taxon>Neopterygii</taxon>
        <taxon>Teleostei</taxon>
        <taxon>Ostariophysi</taxon>
        <taxon>Cypriniformes</taxon>
        <taxon>Cyprinidae</taxon>
        <taxon>Labeoninae</taxon>
        <taxon>Labeonini</taxon>
        <taxon>Labeo</taxon>
    </lineage>
</organism>
<sequence length="108" mass="10883">MASAPDLAPGPESAPVLALAPESAPVSALAPESISVSAPAPELAPVSALAPVGRFPRLFLSVPLILPLSLSPVGSPVHLLSGLSYPVQQAEILVCSLICNAARQVQCL</sequence>
<name>A0A498LSK3_LABRO</name>